<dbReference type="STRING" id="1798652.A3A43_00475"/>
<accession>A0A1G2CI70</accession>
<sequence>MASYAETNREQVNSQQQRHDLRVRPLSLFDFFLIFSYNAFVFALRILNWLPPKKNWKLLNLAAKPLRIRGGFLAACGGEMRSD</sequence>
<dbReference type="Proteomes" id="UP000178495">
    <property type="component" value="Unassembled WGS sequence"/>
</dbReference>
<evidence type="ECO:0000313" key="3">
    <source>
        <dbReference type="Proteomes" id="UP000178495"/>
    </source>
</evidence>
<feature type="transmembrane region" description="Helical" evidence="1">
    <location>
        <begin position="28"/>
        <end position="47"/>
    </location>
</feature>
<proteinExistence type="predicted"/>
<dbReference type="EMBL" id="MHLC01000021">
    <property type="protein sequence ID" value="OGZ01103.1"/>
    <property type="molecule type" value="Genomic_DNA"/>
</dbReference>
<comment type="caution">
    <text evidence="2">The sequence shown here is derived from an EMBL/GenBank/DDBJ whole genome shotgun (WGS) entry which is preliminary data.</text>
</comment>
<protein>
    <submittedName>
        <fullName evidence="2">Uncharacterized protein</fullName>
    </submittedName>
</protein>
<gene>
    <name evidence="2" type="ORF">A3A43_00475</name>
</gene>
<evidence type="ECO:0000313" key="2">
    <source>
        <dbReference type="EMBL" id="OGZ01103.1"/>
    </source>
</evidence>
<organism evidence="2 3">
    <name type="scientific">Candidatus Liptonbacteria bacterium RIFCSPLOWO2_01_FULL_56_20</name>
    <dbReference type="NCBI Taxonomy" id="1798652"/>
    <lineage>
        <taxon>Bacteria</taxon>
        <taxon>Candidatus Liptoniibacteriota</taxon>
    </lineage>
</organism>
<keyword evidence="1" id="KW-0812">Transmembrane</keyword>
<evidence type="ECO:0000256" key="1">
    <source>
        <dbReference type="SAM" id="Phobius"/>
    </source>
</evidence>
<keyword evidence="1" id="KW-0472">Membrane</keyword>
<reference evidence="2 3" key="1">
    <citation type="journal article" date="2016" name="Nat. Commun.">
        <title>Thousands of microbial genomes shed light on interconnected biogeochemical processes in an aquifer system.</title>
        <authorList>
            <person name="Anantharaman K."/>
            <person name="Brown C.T."/>
            <person name="Hug L.A."/>
            <person name="Sharon I."/>
            <person name="Castelle C.J."/>
            <person name="Probst A.J."/>
            <person name="Thomas B.C."/>
            <person name="Singh A."/>
            <person name="Wilkins M.J."/>
            <person name="Karaoz U."/>
            <person name="Brodie E.L."/>
            <person name="Williams K.H."/>
            <person name="Hubbard S.S."/>
            <person name="Banfield J.F."/>
        </authorList>
    </citation>
    <scope>NUCLEOTIDE SEQUENCE [LARGE SCALE GENOMIC DNA]</scope>
</reference>
<dbReference type="AlphaFoldDB" id="A0A1G2CI70"/>
<name>A0A1G2CI70_9BACT</name>
<keyword evidence="1" id="KW-1133">Transmembrane helix</keyword>